<organism evidence="10 11">
    <name type="scientific">Actinomadura rugatobispora</name>
    <dbReference type="NCBI Taxonomy" id="1994"/>
    <lineage>
        <taxon>Bacteria</taxon>
        <taxon>Bacillati</taxon>
        <taxon>Actinomycetota</taxon>
        <taxon>Actinomycetes</taxon>
        <taxon>Streptosporangiales</taxon>
        <taxon>Thermomonosporaceae</taxon>
        <taxon>Actinomadura</taxon>
    </lineage>
</organism>
<gene>
    <name evidence="10" type="ORF">ACFPZN_35845</name>
</gene>
<keyword evidence="6 8" id="KW-1133">Transmembrane helix</keyword>
<keyword evidence="3" id="KW-1003">Cell membrane</keyword>
<feature type="transmembrane region" description="Helical" evidence="8">
    <location>
        <begin position="45"/>
        <end position="70"/>
    </location>
</feature>
<sequence length="595" mass="63354">MNADLRDSDGAVKATVGAYGRPEATASPGDPAGSRRAATWIRRHGLSAGLALVLSYLVVFPLVRLQYLALQDGGRAYRDAFALPDIGKTVLTTVALGAGSLVISLVAGVSLAWFALRLPRRWAWLSAIPILPMVLPAVAVVVGWASLLSPQVGYLNIALRKLPFVDVQAPEVGLPSGPLNVYSIPWIIVVTGIQLTPLIFLFVQSSLRQLNFEAVEAAMVAGASPARCFLGIVVPLLRPAIVYSAAFAMLLGLGQLTAPQFLGTREGIRVLATEVYRFGGESPTDFPLAAAVASPLLLAGLAFILIQRVSLRRDFRFVSTGAKGTSRPGKPSRLAAPVIALYGLFTLVLPFGALALVAFSSFWTGMIDVDAFTLKNFERALSDESIIEALVTSITTSVGSILIALPLGYLLAEVIYRRRGNAAVRTILDVITQLPLGIPAVVFGVGFLYVYMGQPFQLYGSRLLIVITYVVLVLPFTVRLQLTARMSLGTAYEDAARASGASTLRAHLTVVVPMMRGAMAGASVLMFVILTHEFAASLFVRSTNTQVLGTLLYDEWTHGSYPMVAAVGLIMSAVTAAGLVVAVWVGGREATLDRL</sequence>
<evidence type="ECO:0000256" key="7">
    <source>
        <dbReference type="ARBA" id="ARBA00023136"/>
    </source>
</evidence>
<dbReference type="CDD" id="cd06261">
    <property type="entry name" value="TM_PBP2"/>
    <property type="match status" value="2"/>
</dbReference>
<evidence type="ECO:0000313" key="10">
    <source>
        <dbReference type="EMBL" id="MFC5751022.1"/>
    </source>
</evidence>
<evidence type="ECO:0000256" key="1">
    <source>
        <dbReference type="ARBA" id="ARBA00004429"/>
    </source>
</evidence>
<evidence type="ECO:0000256" key="2">
    <source>
        <dbReference type="ARBA" id="ARBA00022448"/>
    </source>
</evidence>
<feature type="domain" description="ABC transmembrane type-1" evidence="9">
    <location>
        <begin position="90"/>
        <end position="307"/>
    </location>
</feature>
<keyword evidence="2 8" id="KW-0813">Transport</keyword>
<dbReference type="RefSeq" id="WP_378286889.1">
    <property type="nucleotide sequence ID" value="NZ_JBHSON010000062.1"/>
</dbReference>
<dbReference type="InterPro" id="IPR000515">
    <property type="entry name" value="MetI-like"/>
</dbReference>
<dbReference type="PANTHER" id="PTHR43357:SF4">
    <property type="entry name" value="INNER MEMBRANE ABC TRANSPORTER PERMEASE PROTEIN YDCV"/>
    <property type="match status" value="1"/>
</dbReference>
<dbReference type="EMBL" id="JBHSON010000062">
    <property type="protein sequence ID" value="MFC5751022.1"/>
    <property type="molecule type" value="Genomic_DNA"/>
</dbReference>
<feature type="transmembrane region" description="Helical" evidence="8">
    <location>
        <begin position="184"/>
        <end position="203"/>
    </location>
</feature>
<dbReference type="Proteomes" id="UP001596074">
    <property type="component" value="Unassembled WGS sequence"/>
</dbReference>
<feature type="transmembrane region" description="Helical" evidence="8">
    <location>
        <begin position="90"/>
        <end position="115"/>
    </location>
</feature>
<feature type="transmembrane region" description="Helical" evidence="8">
    <location>
        <begin position="286"/>
        <end position="306"/>
    </location>
</feature>
<evidence type="ECO:0000256" key="5">
    <source>
        <dbReference type="ARBA" id="ARBA00022692"/>
    </source>
</evidence>
<keyword evidence="7 8" id="KW-0472">Membrane</keyword>
<feature type="transmembrane region" description="Helical" evidence="8">
    <location>
        <begin position="433"/>
        <end position="452"/>
    </location>
</feature>
<name>A0ABW1A8W2_9ACTN</name>
<evidence type="ECO:0000259" key="9">
    <source>
        <dbReference type="PROSITE" id="PS50928"/>
    </source>
</evidence>
<keyword evidence="4" id="KW-0997">Cell inner membrane</keyword>
<feature type="transmembrane region" description="Helical" evidence="8">
    <location>
        <begin position="229"/>
        <end position="253"/>
    </location>
</feature>
<dbReference type="InterPro" id="IPR035906">
    <property type="entry name" value="MetI-like_sf"/>
</dbReference>
<feature type="transmembrane region" description="Helical" evidence="8">
    <location>
        <begin position="386"/>
        <end position="412"/>
    </location>
</feature>
<keyword evidence="11" id="KW-1185">Reference proteome</keyword>
<keyword evidence="5 8" id="KW-0812">Transmembrane</keyword>
<evidence type="ECO:0000256" key="4">
    <source>
        <dbReference type="ARBA" id="ARBA00022519"/>
    </source>
</evidence>
<evidence type="ECO:0000256" key="3">
    <source>
        <dbReference type="ARBA" id="ARBA00022475"/>
    </source>
</evidence>
<dbReference type="PROSITE" id="PS50928">
    <property type="entry name" value="ABC_TM1"/>
    <property type="match status" value="2"/>
</dbReference>
<comment type="caution">
    <text evidence="10">The sequence shown here is derived from an EMBL/GenBank/DDBJ whole genome shotgun (WGS) entry which is preliminary data.</text>
</comment>
<feature type="transmembrane region" description="Helical" evidence="8">
    <location>
        <begin position="560"/>
        <end position="585"/>
    </location>
</feature>
<proteinExistence type="inferred from homology"/>
<dbReference type="Pfam" id="PF00528">
    <property type="entry name" value="BPD_transp_1"/>
    <property type="match status" value="2"/>
</dbReference>
<evidence type="ECO:0000256" key="6">
    <source>
        <dbReference type="ARBA" id="ARBA00022989"/>
    </source>
</evidence>
<dbReference type="PANTHER" id="PTHR43357">
    <property type="entry name" value="INNER MEMBRANE ABC TRANSPORTER PERMEASE PROTEIN YDCV"/>
    <property type="match status" value="1"/>
</dbReference>
<dbReference type="SUPFAM" id="SSF161098">
    <property type="entry name" value="MetI-like"/>
    <property type="match status" value="2"/>
</dbReference>
<feature type="transmembrane region" description="Helical" evidence="8">
    <location>
        <begin position="339"/>
        <end position="366"/>
    </location>
</feature>
<accession>A0ABW1A8W2</accession>
<evidence type="ECO:0000256" key="8">
    <source>
        <dbReference type="RuleBase" id="RU363032"/>
    </source>
</evidence>
<comment type="similarity">
    <text evidence="8">Belongs to the binding-protein-dependent transport system permease family.</text>
</comment>
<feature type="transmembrane region" description="Helical" evidence="8">
    <location>
        <begin position="122"/>
        <end position="145"/>
    </location>
</feature>
<feature type="transmembrane region" description="Helical" evidence="8">
    <location>
        <begin position="518"/>
        <end position="540"/>
    </location>
</feature>
<feature type="domain" description="ABC transmembrane type-1" evidence="9">
    <location>
        <begin position="390"/>
        <end position="582"/>
    </location>
</feature>
<evidence type="ECO:0000313" key="11">
    <source>
        <dbReference type="Proteomes" id="UP001596074"/>
    </source>
</evidence>
<feature type="transmembrane region" description="Helical" evidence="8">
    <location>
        <begin position="458"/>
        <end position="478"/>
    </location>
</feature>
<protein>
    <submittedName>
        <fullName evidence="10">ABC transporter permease</fullName>
    </submittedName>
</protein>
<dbReference type="Gene3D" id="1.10.3720.10">
    <property type="entry name" value="MetI-like"/>
    <property type="match status" value="2"/>
</dbReference>
<comment type="subcellular location">
    <subcellularLocation>
        <location evidence="1">Cell inner membrane</location>
        <topology evidence="1">Multi-pass membrane protein</topology>
    </subcellularLocation>
    <subcellularLocation>
        <location evidence="8">Cell membrane</location>
        <topology evidence="8">Multi-pass membrane protein</topology>
    </subcellularLocation>
</comment>
<reference evidence="11" key="1">
    <citation type="journal article" date="2019" name="Int. J. Syst. Evol. Microbiol.">
        <title>The Global Catalogue of Microorganisms (GCM) 10K type strain sequencing project: providing services to taxonomists for standard genome sequencing and annotation.</title>
        <authorList>
            <consortium name="The Broad Institute Genomics Platform"/>
            <consortium name="The Broad Institute Genome Sequencing Center for Infectious Disease"/>
            <person name="Wu L."/>
            <person name="Ma J."/>
        </authorList>
    </citation>
    <scope>NUCLEOTIDE SEQUENCE [LARGE SCALE GENOMIC DNA]</scope>
    <source>
        <strain evidence="11">KCTC 42087</strain>
    </source>
</reference>